<gene>
    <name evidence="6" type="ORF">ACFSUT_17570</name>
</gene>
<dbReference type="Gene3D" id="1.10.357.10">
    <property type="entry name" value="Tetracycline Repressor, domain 2"/>
    <property type="match status" value="1"/>
</dbReference>
<dbReference type="Proteomes" id="UP001597542">
    <property type="component" value="Unassembled WGS sequence"/>
</dbReference>
<evidence type="ECO:0000313" key="7">
    <source>
        <dbReference type="Proteomes" id="UP001597542"/>
    </source>
</evidence>
<comment type="caution">
    <text evidence="6">The sequence shown here is derived from an EMBL/GenBank/DDBJ whole genome shotgun (WGS) entry which is preliminary data.</text>
</comment>
<keyword evidence="2 4" id="KW-0238">DNA-binding</keyword>
<sequence>MRPRPKTPSGSAGSGTRQRILDAAVDMAARTGLRKLSMDEIARTAKVGRATLYLHFSGRENLVSAMIEDQLAQFLGDVREVLERYDDLEDRLIFGFAHAFRLLRANRALRTVLEINPQILHPAILGDSHALRLGRTLVESTMGAEDLPAETRSLFAEHVARMFHTYILIPSTLADLDAPGGAEDFARQFLVPVRNHLLGNAPEAVAR</sequence>
<dbReference type="PANTHER" id="PTHR30055:SF234">
    <property type="entry name" value="HTH-TYPE TRANSCRIPTIONAL REGULATOR BETI"/>
    <property type="match status" value="1"/>
</dbReference>
<dbReference type="EMBL" id="JBHUKQ010000011">
    <property type="protein sequence ID" value="MFD2482101.1"/>
    <property type="molecule type" value="Genomic_DNA"/>
</dbReference>
<accession>A0ABW5HYM2</accession>
<dbReference type="InterPro" id="IPR009057">
    <property type="entry name" value="Homeodomain-like_sf"/>
</dbReference>
<feature type="domain" description="HTH tetR-type" evidence="5">
    <location>
        <begin position="14"/>
        <end position="74"/>
    </location>
</feature>
<evidence type="ECO:0000256" key="3">
    <source>
        <dbReference type="ARBA" id="ARBA00023163"/>
    </source>
</evidence>
<reference evidence="7" key="1">
    <citation type="journal article" date="2019" name="Int. J. Syst. Evol. Microbiol.">
        <title>The Global Catalogue of Microorganisms (GCM) 10K type strain sequencing project: providing services to taxonomists for standard genome sequencing and annotation.</title>
        <authorList>
            <consortium name="The Broad Institute Genomics Platform"/>
            <consortium name="The Broad Institute Genome Sequencing Center for Infectious Disease"/>
            <person name="Wu L."/>
            <person name="Ma J."/>
        </authorList>
    </citation>
    <scope>NUCLEOTIDE SEQUENCE [LARGE SCALE GENOMIC DNA]</scope>
    <source>
        <strain evidence="7">CGMCC 4.7638</strain>
    </source>
</reference>
<evidence type="ECO:0000256" key="4">
    <source>
        <dbReference type="PROSITE-ProRule" id="PRU00335"/>
    </source>
</evidence>
<dbReference type="PROSITE" id="PS50977">
    <property type="entry name" value="HTH_TETR_2"/>
    <property type="match status" value="1"/>
</dbReference>
<evidence type="ECO:0000256" key="2">
    <source>
        <dbReference type="ARBA" id="ARBA00023125"/>
    </source>
</evidence>
<evidence type="ECO:0000313" key="6">
    <source>
        <dbReference type="EMBL" id="MFD2482101.1"/>
    </source>
</evidence>
<proteinExistence type="predicted"/>
<evidence type="ECO:0000259" key="5">
    <source>
        <dbReference type="PROSITE" id="PS50977"/>
    </source>
</evidence>
<organism evidence="6 7">
    <name type="scientific">Amycolatopsis albidoflavus</name>
    <dbReference type="NCBI Taxonomy" id="102226"/>
    <lineage>
        <taxon>Bacteria</taxon>
        <taxon>Bacillati</taxon>
        <taxon>Actinomycetota</taxon>
        <taxon>Actinomycetes</taxon>
        <taxon>Pseudonocardiales</taxon>
        <taxon>Pseudonocardiaceae</taxon>
        <taxon>Amycolatopsis</taxon>
    </lineage>
</organism>
<feature type="DNA-binding region" description="H-T-H motif" evidence="4">
    <location>
        <begin position="37"/>
        <end position="56"/>
    </location>
</feature>
<dbReference type="PANTHER" id="PTHR30055">
    <property type="entry name" value="HTH-TYPE TRANSCRIPTIONAL REGULATOR RUTR"/>
    <property type="match status" value="1"/>
</dbReference>
<dbReference type="SUPFAM" id="SSF46689">
    <property type="entry name" value="Homeodomain-like"/>
    <property type="match status" value="1"/>
</dbReference>
<keyword evidence="1" id="KW-0805">Transcription regulation</keyword>
<keyword evidence="3" id="KW-0804">Transcription</keyword>
<dbReference type="InterPro" id="IPR001647">
    <property type="entry name" value="HTH_TetR"/>
</dbReference>
<dbReference type="PRINTS" id="PR00455">
    <property type="entry name" value="HTHTETR"/>
</dbReference>
<dbReference type="InterPro" id="IPR050109">
    <property type="entry name" value="HTH-type_TetR-like_transc_reg"/>
</dbReference>
<dbReference type="Pfam" id="PF00440">
    <property type="entry name" value="TetR_N"/>
    <property type="match status" value="1"/>
</dbReference>
<name>A0ABW5HYM2_9PSEU</name>
<protein>
    <submittedName>
        <fullName evidence="6">TetR/AcrR family transcriptional regulator</fullName>
    </submittedName>
</protein>
<dbReference type="RefSeq" id="WP_344279524.1">
    <property type="nucleotide sequence ID" value="NZ_BAAAHV010000016.1"/>
</dbReference>
<keyword evidence="7" id="KW-1185">Reference proteome</keyword>
<evidence type="ECO:0000256" key="1">
    <source>
        <dbReference type="ARBA" id="ARBA00023015"/>
    </source>
</evidence>